<evidence type="ECO:0000313" key="2">
    <source>
        <dbReference type="Proteomes" id="UP000221101"/>
    </source>
</evidence>
<gene>
    <name evidence="1" type="ORF">Xkoz_03767</name>
</gene>
<sequence>MKHDTLKNTIATLEKLRDAHCSQLDAGALAELEDVLQQLRNHQKSPVKSGNWSDDIVFRALRIIDIVLRLVTNIADWMK</sequence>
<accession>A0A2D0KX90</accession>
<reference evidence="1 2" key="1">
    <citation type="journal article" date="2017" name="Nat. Microbiol.">
        <title>Natural product diversity associated with the nematode symbionts Photorhabdus and Xenorhabdus.</title>
        <authorList>
            <person name="Tobias N.J."/>
            <person name="Wolff H."/>
            <person name="Djahanschiri B."/>
            <person name="Grundmann F."/>
            <person name="Kronenwerth M."/>
            <person name="Shi Y.M."/>
            <person name="Simonyi S."/>
            <person name="Grun P."/>
            <person name="Shapiro-Ilan D."/>
            <person name="Pidot S.J."/>
            <person name="Stinear T.P."/>
            <person name="Ebersberger I."/>
            <person name="Bode H.B."/>
        </authorList>
    </citation>
    <scope>NUCLEOTIDE SEQUENCE [LARGE SCALE GENOMIC DNA]</scope>
    <source>
        <strain evidence="1 2">DSM 17907</strain>
    </source>
</reference>
<dbReference type="Proteomes" id="UP000221101">
    <property type="component" value="Unassembled WGS sequence"/>
</dbReference>
<protein>
    <submittedName>
        <fullName evidence="1">Uncharacterized protein</fullName>
    </submittedName>
</protein>
<organism evidence="1 2">
    <name type="scientific">Xenorhabdus kozodoii</name>
    <dbReference type="NCBI Taxonomy" id="351676"/>
    <lineage>
        <taxon>Bacteria</taxon>
        <taxon>Pseudomonadati</taxon>
        <taxon>Pseudomonadota</taxon>
        <taxon>Gammaproteobacteria</taxon>
        <taxon>Enterobacterales</taxon>
        <taxon>Morganellaceae</taxon>
        <taxon>Xenorhabdus</taxon>
    </lineage>
</organism>
<keyword evidence="2" id="KW-1185">Reference proteome</keyword>
<name>A0A2D0KX90_9GAMM</name>
<comment type="caution">
    <text evidence="1">The sequence shown here is derived from an EMBL/GenBank/DDBJ whole genome shotgun (WGS) entry which is preliminary data.</text>
</comment>
<proteinExistence type="predicted"/>
<evidence type="ECO:0000313" key="1">
    <source>
        <dbReference type="EMBL" id="PHM68041.1"/>
    </source>
</evidence>
<dbReference type="EMBL" id="NJCX01000054">
    <property type="protein sequence ID" value="PHM68041.1"/>
    <property type="molecule type" value="Genomic_DNA"/>
</dbReference>
<dbReference type="RefSeq" id="WP_099143465.1">
    <property type="nucleotide sequence ID" value="NZ_CAWNOR010000091.1"/>
</dbReference>
<dbReference type="OrthoDB" id="5957668at2"/>
<dbReference type="AlphaFoldDB" id="A0A2D0KX90"/>